<dbReference type="STRING" id="1392247.A0A3N4KSJ9"/>
<feature type="region of interest" description="Disordered" evidence="2">
    <location>
        <begin position="269"/>
        <end position="293"/>
    </location>
</feature>
<sequence length="420" mass="44537">MQLSLSSFYLWVAVFSAFSILAAAGGVETNGENPITYPLLGDLVDAGNPVTITWKPTTSGTITLHILKGPPDNLSDLGAIVVAAPNSGSYTWTVPSDYEDSSKMPVGDKYGIQIIDDLTGTFEYSPPFDMSVPAPVTSSTKSKSPEITTATSQPAAETSTTLPGKDTTTPTSVLSETTTGISNAKEAKGVAGADGPAAITSASQSAASTSSLLNNDKDLTAVPDLGLIFGAASAGVGGLIIIIVIAAVWARVRSDKKKADYYGKSFRDRRSAFDSPSTHHSRSSSSSSFGDRRASQLFNYPRLQRLLSSRTLNRGPSTRLRRGLSSRGAHHGRSSPPPPIPMMPTIKLKNPPPPLRGPLQVVNRHTMHSIPDSPPPPLTPLPIAMTRGPPEPLNFGLQTHQPYKPRVYTPIRSGFEDLPL</sequence>
<reference evidence="6 7" key="1">
    <citation type="journal article" date="2018" name="Nat. Ecol. Evol.">
        <title>Pezizomycetes genomes reveal the molecular basis of ectomycorrhizal truffle lifestyle.</title>
        <authorList>
            <person name="Murat C."/>
            <person name="Payen T."/>
            <person name="Noel B."/>
            <person name="Kuo A."/>
            <person name="Morin E."/>
            <person name="Chen J."/>
            <person name="Kohler A."/>
            <person name="Krizsan K."/>
            <person name="Balestrini R."/>
            <person name="Da Silva C."/>
            <person name="Montanini B."/>
            <person name="Hainaut M."/>
            <person name="Levati E."/>
            <person name="Barry K.W."/>
            <person name="Belfiori B."/>
            <person name="Cichocki N."/>
            <person name="Clum A."/>
            <person name="Dockter R.B."/>
            <person name="Fauchery L."/>
            <person name="Guy J."/>
            <person name="Iotti M."/>
            <person name="Le Tacon F."/>
            <person name="Lindquist E.A."/>
            <person name="Lipzen A."/>
            <person name="Malagnac F."/>
            <person name="Mello A."/>
            <person name="Molinier V."/>
            <person name="Miyauchi S."/>
            <person name="Poulain J."/>
            <person name="Riccioni C."/>
            <person name="Rubini A."/>
            <person name="Sitrit Y."/>
            <person name="Splivallo R."/>
            <person name="Traeger S."/>
            <person name="Wang M."/>
            <person name="Zifcakova L."/>
            <person name="Wipf D."/>
            <person name="Zambonelli A."/>
            <person name="Paolocci F."/>
            <person name="Nowrousian M."/>
            <person name="Ottonello S."/>
            <person name="Baldrian P."/>
            <person name="Spatafora J.W."/>
            <person name="Henrissat B."/>
            <person name="Nagy L.G."/>
            <person name="Aury J.M."/>
            <person name="Wincker P."/>
            <person name="Grigoriev I.V."/>
            <person name="Bonfante P."/>
            <person name="Martin F.M."/>
        </authorList>
    </citation>
    <scope>NUCLEOTIDE SEQUENCE [LARGE SCALE GENOMIC DNA]</scope>
    <source>
        <strain evidence="6 7">CCBAS932</strain>
    </source>
</reference>
<dbReference type="PANTHER" id="PTHR40633:SF5">
    <property type="entry name" value="ANCHORED PROTEIN, PUTATIVE (AFU_ORTHOLOGUE AFUA_8G04370)-RELATED"/>
    <property type="match status" value="1"/>
</dbReference>
<feature type="region of interest" description="Disordered" evidence="2">
    <location>
        <begin position="308"/>
        <end position="344"/>
    </location>
</feature>
<dbReference type="EMBL" id="ML119122">
    <property type="protein sequence ID" value="RPB13533.1"/>
    <property type="molecule type" value="Genomic_DNA"/>
</dbReference>
<evidence type="ECO:0000256" key="3">
    <source>
        <dbReference type="SAM" id="Phobius"/>
    </source>
</evidence>
<dbReference type="InParanoid" id="A0A3N4KSJ9"/>
<dbReference type="OrthoDB" id="4094614at2759"/>
<dbReference type="PANTHER" id="PTHR40633">
    <property type="entry name" value="MATRIX PROTEIN, PUTATIVE (AFU_ORTHOLOGUE AFUA_8G05410)-RELATED"/>
    <property type="match status" value="1"/>
</dbReference>
<feature type="compositionally biased region" description="Low complexity" evidence="2">
    <location>
        <begin position="158"/>
        <end position="179"/>
    </location>
</feature>
<feature type="chain" id="PRO_5018037791" description="Yeast cell wall synthesis Kre9/Knh1-like N-terminal domain-containing protein" evidence="4">
    <location>
        <begin position="25"/>
        <end position="420"/>
    </location>
</feature>
<feature type="compositionally biased region" description="Polar residues" evidence="2">
    <location>
        <begin position="136"/>
        <end position="157"/>
    </location>
</feature>
<gene>
    <name evidence="6" type="ORF">P167DRAFT_604809</name>
</gene>
<feature type="compositionally biased region" description="Low complexity" evidence="2">
    <location>
        <begin position="275"/>
        <end position="288"/>
    </location>
</feature>
<evidence type="ECO:0000313" key="7">
    <source>
        <dbReference type="Proteomes" id="UP000277580"/>
    </source>
</evidence>
<keyword evidence="3" id="KW-1133">Transmembrane helix</keyword>
<feature type="domain" description="Yeast cell wall synthesis Kre9/Knh1-like N-terminal" evidence="5">
    <location>
        <begin position="38"/>
        <end position="129"/>
    </location>
</feature>
<dbReference type="Proteomes" id="UP000277580">
    <property type="component" value="Unassembled WGS sequence"/>
</dbReference>
<keyword evidence="7" id="KW-1185">Reference proteome</keyword>
<evidence type="ECO:0000256" key="1">
    <source>
        <dbReference type="ARBA" id="ARBA00022729"/>
    </source>
</evidence>
<feature type="compositionally biased region" description="Basic residues" evidence="2">
    <location>
        <begin position="319"/>
        <end position="333"/>
    </location>
</feature>
<dbReference type="InterPro" id="IPR018466">
    <property type="entry name" value="Kre9/Knh1-like_N"/>
</dbReference>
<evidence type="ECO:0000313" key="6">
    <source>
        <dbReference type="EMBL" id="RPB13533.1"/>
    </source>
</evidence>
<evidence type="ECO:0000256" key="2">
    <source>
        <dbReference type="SAM" id="MobiDB-lite"/>
    </source>
</evidence>
<keyword evidence="1 4" id="KW-0732">Signal</keyword>
<feature type="transmembrane region" description="Helical" evidence="3">
    <location>
        <begin position="225"/>
        <end position="249"/>
    </location>
</feature>
<evidence type="ECO:0000259" key="5">
    <source>
        <dbReference type="Pfam" id="PF10342"/>
    </source>
</evidence>
<keyword evidence="3" id="KW-0472">Membrane</keyword>
<protein>
    <recommendedName>
        <fullName evidence="5">Yeast cell wall synthesis Kre9/Knh1-like N-terminal domain-containing protein</fullName>
    </recommendedName>
</protein>
<evidence type="ECO:0000256" key="4">
    <source>
        <dbReference type="SAM" id="SignalP"/>
    </source>
</evidence>
<feature type="signal peptide" evidence="4">
    <location>
        <begin position="1"/>
        <end position="24"/>
    </location>
</feature>
<name>A0A3N4KSJ9_9PEZI</name>
<dbReference type="InterPro" id="IPR052982">
    <property type="entry name" value="SRP1/TIP1-like"/>
</dbReference>
<dbReference type="Pfam" id="PF10342">
    <property type="entry name" value="Kre9_KNH"/>
    <property type="match status" value="1"/>
</dbReference>
<proteinExistence type="predicted"/>
<dbReference type="AlphaFoldDB" id="A0A3N4KSJ9"/>
<feature type="region of interest" description="Disordered" evidence="2">
    <location>
        <begin position="133"/>
        <end position="190"/>
    </location>
</feature>
<accession>A0A3N4KSJ9</accession>
<keyword evidence="3" id="KW-0812">Transmembrane</keyword>
<organism evidence="6 7">
    <name type="scientific">Morchella conica CCBAS932</name>
    <dbReference type="NCBI Taxonomy" id="1392247"/>
    <lineage>
        <taxon>Eukaryota</taxon>
        <taxon>Fungi</taxon>
        <taxon>Dikarya</taxon>
        <taxon>Ascomycota</taxon>
        <taxon>Pezizomycotina</taxon>
        <taxon>Pezizomycetes</taxon>
        <taxon>Pezizales</taxon>
        <taxon>Morchellaceae</taxon>
        <taxon>Morchella</taxon>
    </lineage>
</organism>